<name>X1LN08_9ZZZZ</name>
<dbReference type="PANTHER" id="PTHR43842:SF2">
    <property type="entry name" value="PROPIONYL-COA CARBOXYLASE BETA CHAIN, MITOCHONDRIAL"/>
    <property type="match status" value="1"/>
</dbReference>
<dbReference type="PROSITE" id="PS50980">
    <property type="entry name" value="COA_CT_NTER"/>
    <property type="match status" value="1"/>
</dbReference>
<feature type="domain" description="CoA carboxyltransferase N-terminal" evidence="1">
    <location>
        <begin position="1"/>
        <end position="192"/>
    </location>
</feature>
<accession>X1LN08</accession>
<dbReference type="InterPro" id="IPR011763">
    <property type="entry name" value="COA_CT_C"/>
</dbReference>
<sequence>KMDIAADGVVTGFGKVNGRTVCCYAQDFTSRGGTLGEMHAWKITKTMDLAAKMKVPMVGMLDTGGARIQEGIGSLDGYGQIFHRNTLYSGIIPQITLSMGPCAGGAVYSPALTDWVFMVKDSSYMYVTGPDVVKAITSEEVTHEELGGPTVHNAKSGVAHFVYNSDADCINGCKQLLSYLPQSVYDKPDSTHQKPTDSPKRTCPELDTIVPEDPRKVYDMKKVIEAIVDDGEFIEPHKHFAPNMIVCFARFNGHVVGIIANQPSYMAGVLDINASDKAARFIRF</sequence>
<feature type="non-terminal residue" evidence="3">
    <location>
        <position position="284"/>
    </location>
</feature>
<gene>
    <name evidence="3" type="ORF">S06H3_29338</name>
</gene>
<protein>
    <recommendedName>
        <fullName evidence="4">CoA carboxyltransferase N-terminal domain-containing protein</fullName>
    </recommendedName>
</protein>
<dbReference type="InterPro" id="IPR029045">
    <property type="entry name" value="ClpP/crotonase-like_dom_sf"/>
</dbReference>
<reference evidence="3" key="1">
    <citation type="journal article" date="2014" name="Front. Microbiol.">
        <title>High frequency of phylogenetically diverse reductive dehalogenase-homologous genes in deep subseafloor sedimentary metagenomes.</title>
        <authorList>
            <person name="Kawai M."/>
            <person name="Futagami T."/>
            <person name="Toyoda A."/>
            <person name="Takaki Y."/>
            <person name="Nishi S."/>
            <person name="Hori S."/>
            <person name="Arai W."/>
            <person name="Tsubouchi T."/>
            <person name="Morono Y."/>
            <person name="Uchiyama I."/>
            <person name="Ito T."/>
            <person name="Fujiyama A."/>
            <person name="Inagaki F."/>
            <person name="Takami H."/>
        </authorList>
    </citation>
    <scope>NUCLEOTIDE SEQUENCE</scope>
    <source>
        <strain evidence="3">Expedition CK06-06</strain>
    </source>
</reference>
<dbReference type="InterPro" id="IPR051047">
    <property type="entry name" value="AccD/PCCB"/>
</dbReference>
<feature type="non-terminal residue" evidence="3">
    <location>
        <position position="1"/>
    </location>
</feature>
<dbReference type="InterPro" id="IPR034733">
    <property type="entry name" value="AcCoA_carboxyl_beta"/>
</dbReference>
<dbReference type="AlphaFoldDB" id="X1LN08"/>
<dbReference type="Pfam" id="PF01039">
    <property type="entry name" value="Carboxyl_trans"/>
    <property type="match status" value="1"/>
</dbReference>
<dbReference type="PANTHER" id="PTHR43842">
    <property type="entry name" value="PROPIONYL-COA CARBOXYLASE BETA CHAIN"/>
    <property type="match status" value="1"/>
</dbReference>
<feature type="domain" description="CoA carboxyltransferase C-terminal" evidence="2">
    <location>
        <begin position="205"/>
        <end position="284"/>
    </location>
</feature>
<organism evidence="3">
    <name type="scientific">marine sediment metagenome</name>
    <dbReference type="NCBI Taxonomy" id="412755"/>
    <lineage>
        <taxon>unclassified sequences</taxon>
        <taxon>metagenomes</taxon>
        <taxon>ecological metagenomes</taxon>
    </lineage>
</organism>
<dbReference type="InterPro" id="IPR011762">
    <property type="entry name" value="COA_CT_N"/>
</dbReference>
<evidence type="ECO:0008006" key="4">
    <source>
        <dbReference type="Google" id="ProtNLM"/>
    </source>
</evidence>
<evidence type="ECO:0000259" key="2">
    <source>
        <dbReference type="PROSITE" id="PS50989"/>
    </source>
</evidence>
<evidence type="ECO:0000259" key="1">
    <source>
        <dbReference type="PROSITE" id="PS50980"/>
    </source>
</evidence>
<evidence type="ECO:0000313" key="3">
    <source>
        <dbReference type="EMBL" id="GAI20453.1"/>
    </source>
</evidence>
<dbReference type="Gene3D" id="3.90.226.10">
    <property type="entry name" value="2-enoyl-CoA Hydratase, Chain A, domain 1"/>
    <property type="match status" value="2"/>
</dbReference>
<dbReference type="EMBL" id="BARV01017184">
    <property type="protein sequence ID" value="GAI20453.1"/>
    <property type="molecule type" value="Genomic_DNA"/>
</dbReference>
<comment type="caution">
    <text evidence="3">The sequence shown here is derived from an EMBL/GenBank/DDBJ whole genome shotgun (WGS) entry which is preliminary data.</text>
</comment>
<dbReference type="GO" id="GO:0004658">
    <property type="term" value="F:propionyl-CoA carboxylase activity"/>
    <property type="evidence" value="ECO:0007669"/>
    <property type="project" value="TreeGrafter"/>
</dbReference>
<dbReference type="PROSITE" id="PS50989">
    <property type="entry name" value="COA_CT_CTER"/>
    <property type="match status" value="1"/>
</dbReference>
<dbReference type="SUPFAM" id="SSF52096">
    <property type="entry name" value="ClpP/crotonase"/>
    <property type="match status" value="2"/>
</dbReference>
<proteinExistence type="predicted"/>